<accession>A0A410VI54</accession>
<dbReference type="EMBL" id="CP030058">
    <property type="protein sequence ID" value="QOZ64579.1"/>
    <property type="molecule type" value="Genomic_DNA"/>
</dbReference>
<protein>
    <submittedName>
        <fullName evidence="1">Uncharacterized protein</fullName>
    </submittedName>
</protein>
<dbReference type="Proteomes" id="UP000593880">
    <property type="component" value="Plasmid unnamed"/>
</dbReference>
<reference evidence="1" key="3">
    <citation type="submission" date="2022-12" db="EMBL/GenBank/DDBJ databases">
        <authorList>
            <person name="Sun Q."/>
            <person name="Zhou Y."/>
        </authorList>
    </citation>
    <scope>NUCLEOTIDE SEQUENCE</scope>
    <source>
        <strain evidence="1">CGMCC 1.15034</strain>
    </source>
</reference>
<dbReference type="OrthoDB" id="8225062at2"/>
<dbReference type="Proteomes" id="UP000625079">
    <property type="component" value="Unassembled WGS sequence"/>
</dbReference>
<dbReference type="RefSeq" id="WP_128929969.1">
    <property type="nucleotide sequence ID" value="NZ_BMHC01000007.1"/>
</dbReference>
<evidence type="ECO:0000313" key="4">
    <source>
        <dbReference type="Proteomes" id="UP000625079"/>
    </source>
</evidence>
<evidence type="ECO:0000313" key="1">
    <source>
        <dbReference type="EMBL" id="GGI25659.1"/>
    </source>
</evidence>
<proteinExistence type="predicted"/>
<sequence>MSNEDLGASTTEQAQGESESLVLYGNTLLDRLTFVSTTFSSLIMSMGRVGRDNREVLVPLVEVRFEGPSGQDESALKSFFSELVPLENLAFVLEDISGDLATVCHQLSAVSEGPVKPDLRRLAETSRFLQDAKSNLDKCLADLERIGQPPNLP</sequence>
<gene>
    <name evidence="1" type="ORF">GCM10010987_35480</name>
    <name evidence="2" type="ORF">XH86_38690</name>
</gene>
<dbReference type="EMBL" id="BMHC01000007">
    <property type="protein sequence ID" value="GGI25659.1"/>
    <property type="molecule type" value="Genomic_DNA"/>
</dbReference>
<reference evidence="2 3" key="2">
    <citation type="submission" date="2018-06" db="EMBL/GenBank/DDBJ databases">
        <title>Comparative genomics of rhizobia nodulating Arachis hypogaea in China.</title>
        <authorList>
            <person name="Li Y."/>
        </authorList>
    </citation>
    <scope>NUCLEOTIDE SEQUENCE [LARGE SCALE GENOMIC DNA]</scope>
    <source>
        <strain evidence="2 3">CCBAU 51658</strain>
        <plasmid evidence="2 3">unnamed</plasmid>
    </source>
</reference>
<organism evidence="1 4">
    <name type="scientific">Bradyrhizobium guangdongense</name>
    <dbReference type="NCBI Taxonomy" id="1325090"/>
    <lineage>
        <taxon>Bacteria</taxon>
        <taxon>Pseudomonadati</taxon>
        <taxon>Pseudomonadota</taxon>
        <taxon>Alphaproteobacteria</taxon>
        <taxon>Hyphomicrobiales</taxon>
        <taxon>Nitrobacteraceae</taxon>
        <taxon>Bradyrhizobium</taxon>
    </lineage>
</organism>
<dbReference type="GeneID" id="39480557"/>
<name>A0A410VI54_9BRAD</name>
<keyword evidence="2" id="KW-0614">Plasmid</keyword>
<keyword evidence="3" id="KW-1185">Reference proteome</keyword>
<evidence type="ECO:0000313" key="2">
    <source>
        <dbReference type="EMBL" id="QOZ64579.1"/>
    </source>
</evidence>
<evidence type="ECO:0000313" key="3">
    <source>
        <dbReference type="Proteomes" id="UP000593880"/>
    </source>
</evidence>
<geneLocation type="plasmid" evidence="2 3">
    <name>unnamed</name>
</geneLocation>
<reference evidence="1" key="1">
    <citation type="journal article" date="2014" name="Int. J. Syst. Evol. Microbiol.">
        <title>Complete genome sequence of Corynebacterium casei LMG S-19264T (=DSM 44701T), isolated from a smear-ripened cheese.</title>
        <authorList>
            <consortium name="US DOE Joint Genome Institute (JGI-PGF)"/>
            <person name="Walter F."/>
            <person name="Albersmeier A."/>
            <person name="Kalinowski J."/>
            <person name="Ruckert C."/>
        </authorList>
    </citation>
    <scope>NUCLEOTIDE SEQUENCE</scope>
    <source>
        <strain evidence="1">CGMCC 1.15034</strain>
    </source>
</reference>
<dbReference type="AlphaFoldDB" id="A0A410VI54"/>